<dbReference type="SUPFAM" id="SSF47336">
    <property type="entry name" value="ACP-like"/>
    <property type="match status" value="1"/>
</dbReference>
<dbReference type="Gene3D" id="1.10.1200.10">
    <property type="entry name" value="ACP-like"/>
    <property type="match status" value="1"/>
</dbReference>
<dbReference type="InterPro" id="IPR009081">
    <property type="entry name" value="PP-bd_ACP"/>
</dbReference>
<gene>
    <name evidence="2" type="ORF">WN50_01825</name>
</gene>
<evidence type="ECO:0000259" key="1">
    <source>
        <dbReference type="PROSITE" id="PS50075"/>
    </source>
</evidence>
<proteinExistence type="predicted"/>
<dbReference type="Proteomes" id="UP000033607">
    <property type="component" value="Unassembled WGS sequence"/>
</dbReference>
<dbReference type="PROSITE" id="PS50075">
    <property type="entry name" value="CARRIER"/>
    <property type="match status" value="1"/>
</dbReference>
<name>A0A0F5YLE0_9CYAN</name>
<evidence type="ECO:0000313" key="3">
    <source>
        <dbReference type="Proteomes" id="UP000033607"/>
    </source>
</evidence>
<feature type="domain" description="Carrier" evidence="1">
    <location>
        <begin position="1"/>
        <end position="69"/>
    </location>
</feature>
<evidence type="ECO:0000313" key="2">
    <source>
        <dbReference type="EMBL" id="KKD39701.1"/>
    </source>
</evidence>
<dbReference type="AlphaFoldDB" id="A0A0F5YLE0"/>
<accession>A0A0F5YLE0</accession>
<dbReference type="EMBL" id="LATL02000177">
    <property type="protein sequence ID" value="KKD39701.1"/>
    <property type="molecule type" value="Genomic_DNA"/>
</dbReference>
<dbReference type="InterPro" id="IPR036736">
    <property type="entry name" value="ACP-like_sf"/>
</dbReference>
<organism evidence="2 3">
    <name type="scientific">Limnoraphis robusta CS-951</name>
    <dbReference type="NCBI Taxonomy" id="1637645"/>
    <lineage>
        <taxon>Bacteria</taxon>
        <taxon>Bacillati</taxon>
        <taxon>Cyanobacteriota</taxon>
        <taxon>Cyanophyceae</taxon>
        <taxon>Oscillatoriophycideae</taxon>
        <taxon>Oscillatoriales</taxon>
        <taxon>Sirenicapillariaceae</taxon>
        <taxon>Limnoraphis</taxon>
    </lineage>
</organism>
<dbReference type="Pfam" id="PF00550">
    <property type="entry name" value="PP-binding"/>
    <property type="match status" value="1"/>
</dbReference>
<reference evidence="2 3" key="1">
    <citation type="submission" date="2015-06" db="EMBL/GenBank/DDBJ databases">
        <title>Draft genome assembly of filamentous brackish cyanobacterium Limnoraphis robusta strain CS-951.</title>
        <authorList>
            <person name="Willis A."/>
            <person name="Parks M."/>
            <person name="Burford M.A."/>
        </authorList>
    </citation>
    <scope>NUCLEOTIDE SEQUENCE [LARGE SCALE GENOMIC DNA]</scope>
    <source>
        <strain evidence="2 3">CS-951</strain>
    </source>
</reference>
<protein>
    <recommendedName>
        <fullName evidence="1">Carrier domain-containing protein</fullName>
    </recommendedName>
</protein>
<comment type="caution">
    <text evidence="2">The sequence shown here is derived from an EMBL/GenBank/DDBJ whole genome shotgun (WGS) entry which is preliminary data.</text>
</comment>
<sequence length="71" mass="8017">MVEHLKFVQSIDQIDDEADLNSLGLDSMSATNLMIDLEDEFNITFPDDLLTPETFRTVQTLNSAIQTLITQ</sequence>